<protein>
    <submittedName>
        <fullName evidence="2">Uncharacterized protein</fullName>
    </submittedName>
</protein>
<comment type="caution">
    <text evidence="2">The sequence shown here is derived from an EMBL/GenBank/DDBJ whole genome shotgun (WGS) entry which is preliminary data.</text>
</comment>
<gene>
    <name evidence="2" type="ORF">B5F11_17370</name>
</gene>
<organism evidence="2 3">
    <name type="scientific">Anaerotruncus colihominis</name>
    <dbReference type="NCBI Taxonomy" id="169435"/>
    <lineage>
        <taxon>Bacteria</taxon>
        <taxon>Bacillati</taxon>
        <taxon>Bacillota</taxon>
        <taxon>Clostridia</taxon>
        <taxon>Eubacteriales</taxon>
        <taxon>Oscillospiraceae</taxon>
        <taxon>Anaerotruncus</taxon>
    </lineage>
</organism>
<sequence length="293" mass="34001">MYRKTTKKRLLLFAAPAWAVGLACLLSGCIALPGQEPFGEKTYPAEQAQAVYEKLSADMAQQEFMDQSGYIIQIRPFILSEDVSDFDYDVYKTEEYMVFAAEGSGEDYLWHKGRLYCSYYDNDHITYRDMAWEDLGFEAYAEERWSIVRQLLERDDPELTYQYIPMSSPPYLLKAAYPDIELADGREIRFAELYFYMDEDGSYDGFGMSWQEDRRHNVSISYFSYEDSTSLQAERSIWSFGYDAGLTDEGVPALSDQSEDRERCRALIFGMDFDALAERSEYREDLCVPPMTP</sequence>
<feature type="chain" id="PRO_5030037924" evidence="1">
    <location>
        <begin position="20"/>
        <end position="293"/>
    </location>
</feature>
<dbReference type="RefSeq" id="WP_087302963.1">
    <property type="nucleotide sequence ID" value="NZ_NFKP01000030.1"/>
</dbReference>
<evidence type="ECO:0000313" key="2">
    <source>
        <dbReference type="EMBL" id="OUP67579.1"/>
    </source>
</evidence>
<evidence type="ECO:0000313" key="3">
    <source>
        <dbReference type="Proteomes" id="UP000196386"/>
    </source>
</evidence>
<feature type="signal peptide" evidence="1">
    <location>
        <begin position="1"/>
        <end position="19"/>
    </location>
</feature>
<keyword evidence="1" id="KW-0732">Signal</keyword>
<evidence type="ECO:0000256" key="1">
    <source>
        <dbReference type="SAM" id="SignalP"/>
    </source>
</evidence>
<reference evidence="3" key="1">
    <citation type="submission" date="2017-04" db="EMBL/GenBank/DDBJ databases">
        <title>Function of individual gut microbiota members based on whole genome sequencing of pure cultures obtained from chicken caecum.</title>
        <authorList>
            <person name="Medvecky M."/>
            <person name="Cejkova D."/>
            <person name="Polansky O."/>
            <person name="Karasova D."/>
            <person name="Kubasova T."/>
            <person name="Cizek A."/>
            <person name="Rychlik I."/>
        </authorList>
    </citation>
    <scope>NUCLEOTIDE SEQUENCE [LARGE SCALE GENOMIC DNA]</scope>
    <source>
        <strain evidence="3">An175</strain>
    </source>
</reference>
<dbReference type="PROSITE" id="PS51257">
    <property type="entry name" value="PROKAR_LIPOPROTEIN"/>
    <property type="match status" value="1"/>
</dbReference>
<dbReference type="EMBL" id="NFKP01000030">
    <property type="protein sequence ID" value="OUP67579.1"/>
    <property type="molecule type" value="Genomic_DNA"/>
</dbReference>
<name>A0A1Y4MT36_9FIRM</name>
<dbReference type="Proteomes" id="UP000196386">
    <property type="component" value="Unassembled WGS sequence"/>
</dbReference>
<accession>A0A1Y4MT36</accession>
<proteinExistence type="predicted"/>
<dbReference type="AlphaFoldDB" id="A0A1Y4MT36"/>